<dbReference type="AlphaFoldDB" id="A0A077ZU41"/>
<gene>
    <name evidence="1" type="primary">Contig18728.g19886</name>
    <name evidence="1" type="ORF">STYLEM_2400</name>
</gene>
<organism evidence="1 2">
    <name type="scientific">Stylonychia lemnae</name>
    <name type="common">Ciliate</name>
    <dbReference type="NCBI Taxonomy" id="5949"/>
    <lineage>
        <taxon>Eukaryota</taxon>
        <taxon>Sar</taxon>
        <taxon>Alveolata</taxon>
        <taxon>Ciliophora</taxon>
        <taxon>Intramacronucleata</taxon>
        <taxon>Spirotrichea</taxon>
        <taxon>Stichotrichia</taxon>
        <taxon>Sporadotrichida</taxon>
        <taxon>Oxytrichidae</taxon>
        <taxon>Stylonychinae</taxon>
        <taxon>Stylonychia</taxon>
    </lineage>
</organism>
<evidence type="ECO:0000313" key="2">
    <source>
        <dbReference type="Proteomes" id="UP000039865"/>
    </source>
</evidence>
<dbReference type="Proteomes" id="UP000039865">
    <property type="component" value="Unassembled WGS sequence"/>
</dbReference>
<reference evidence="1 2" key="1">
    <citation type="submission" date="2014-06" db="EMBL/GenBank/DDBJ databases">
        <authorList>
            <person name="Swart Estienne"/>
        </authorList>
    </citation>
    <scope>NUCLEOTIDE SEQUENCE [LARGE SCALE GENOMIC DNA]</scope>
    <source>
        <strain evidence="1 2">130c</strain>
    </source>
</reference>
<evidence type="ECO:0000313" key="1">
    <source>
        <dbReference type="EMBL" id="CDW73423.1"/>
    </source>
</evidence>
<protein>
    <submittedName>
        <fullName evidence="1">Uncharacterized protein</fullName>
    </submittedName>
</protein>
<name>A0A077ZU41_STYLE</name>
<dbReference type="InParanoid" id="A0A077ZU41"/>
<sequence>MINEQKINQIVPFVCRYYLTRLSAVIARNAYAQIMQSPGLIVPRVTNAHYVKQNQQLMSCPLKCGYEYLRKNRKKHLESCRKIKQICGECGYQTLVQNQEEDPHKCTDYLKYQLRLSQEKYELQEKQFEDFKIQSQSQGNKHLSIQNKSGYQNERQYLTTMHKYPLEKLTLNQMRRLPNHAKYLFGWLCNGNNFIGCQSGQTLQGPFRQLLNEVIYHCSQCKFDFCEACFQKYGNVHHHDLQSLTYQAACKINKAYIGGWKCNAIRYFGCNQGSMAHKDPNEILYHDSQRSFNLCQKCFILYSINDKDRNEAFDL</sequence>
<keyword evidence="2" id="KW-1185">Reference proteome</keyword>
<accession>A0A077ZU41</accession>
<dbReference type="EMBL" id="CCKQ01002331">
    <property type="protein sequence ID" value="CDW73423.1"/>
    <property type="molecule type" value="Genomic_DNA"/>
</dbReference>
<proteinExistence type="predicted"/>